<comment type="caution">
    <text evidence="7">The sequence shown here is derived from an EMBL/GenBank/DDBJ whole genome shotgun (WGS) entry which is preliminary data.</text>
</comment>
<evidence type="ECO:0000256" key="4">
    <source>
        <dbReference type="PROSITE-ProRule" id="PRU10007"/>
    </source>
</evidence>
<dbReference type="InterPro" id="IPR016160">
    <property type="entry name" value="Ald_DH_CS_CYS"/>
</dbReference>
<dbReference type="Gene3D" id="3.40.309.10">
    <property type="entry name" value="Aldehyde Dehydrogenase, Chain A, domain 2"/>
    <property type="match status" value="1"/>
</dbReference>
<feature type="active site" evidence="4">
    <location>
        <position position="234"/>
    </location>
</feature>
<protein>
    <submittedName>
        <fullName evidence="7">Dehydrogenase</fullName>
    </submittedName>
</protein>
<keyword evidence="3" id="KW-0520">NAD</keyword>
<dbReference type="InterPro" id="IPR015590">
    <property type="entry name" value="Aldehyde_DH_dom"/>
</dbReference>
<feature type="domain" description="Aldehyde dehydrogenase" evidence="6">
    <location>
        <begin position="6"/>
        <end position="454"/>
    </location>
</feature>
<dbReference type="SUPFAM" id="SSF53720">
    <property type="entry name" value="ALDH-like"/>
    <property type="match status" value="1"/>
</dbReference>
<dbReference type="Gene3D" id="3.40.605.10">
    <property type="entry name" value="Aldehyde Dehydrogenase, Chain A, domain 1"/>
    <property type="match status" value="1"/>
</dbReference>
<sequence>MAGAAFQRRSPATGIIASSAPAFRRRDAIAAANNAARAFPAWSRSLPAERRTILNRAAALIDARADEIRAAMQAEIGATELWLRFNLEVGRQHLEAAAALVTQIEGTVLRDPSGLSFAFREPVGVCLAMAPWNAPFVLAMRAVATALACGNTVVMKASEICPATHLLVGRILSEAGLPDGVLNIVTHAPEHAAEVVEALIAHDAVRRINFTGSTRVGRIIAETAARHLKRCLLELGGKAPLIVLEDADLDAAVDAAAFGSFFNQGQICMATDRIVVMDSVADDFAERLARRAARLTAGELRQGCALGPLVSATVAERLAELVRDATAKGAVLRAGGAPRGNFMDATVLDGVAPGMVLYAEECFGPVASICRAGTEDEAIGIANDTRYGLSSAIFSRDSARALRLARQLETGMCHINGPTLNDRPDLPIGGVKDSGYGRFGGAHALDEFTELRWVSLADGPRSYPFLDAARVAGEPDQ</sequence>
<evidence type="ECO:0000313" key="8">
    <source>
        <dbReference type="Proteomes" id="UP000218023"/>
    </source>
</evidence>
<evidence type="ECO:0000259" key="6">
    <source>
        <dbReference type="Pfam" id="PF00171"/>
    </source>
</evidence>
<evidence type="ECO:0000256" key="1">
    <source>
        <dbReference type="ARBA" id="ARBA00009986"/>
    </source>
</evidence>
<dbReference type="OrthoDB" id="9812625at2"/>
<dbReference type="InterPro" id="IPR016162">
    <property type="entry name" value="Ald_DH_N"/>
</dbReference>
<dbReference type="PROSITE" id="PS00687">
    <property type="entry name" value="ALDEHYDE_DEHYDR_GLU"/>
    <property type="match status" value="1"/>
</dbReference>
<dbReference type="GO" id="GO:0016620">
    <property type="term" value="F:oxidoreductase activity, acting on the aldehyde or oxo group of donors, NAD or NADP as acceptor"/>
    <property type="evidence" value="ECO:0007669"/>
    <property type="project" value="InterPro"/>
</dbReference>
<name>A0A2A2GNV6_9RHOB</name>
<proteinExistence type="inferred from homology"/>
<evidence type="ECO:0000256" key="5">
    <source>
        <dbReference type="RuleBase" id="RU003345"/>
    </source>
</evidence>
<dbReference type="InterPro" id="IPR016163">
    <property type="entry name" value="Ald_DH_C"/>
</dbReference>
<dbReference type="PANTHER" id="PTHR42986">
    <property type="entry name" value="BENZALDEHYDE DEHYDROGENASE YFMT"/>
    <property type="match status" value="1"/>
</dbReference>
<evidence type="ECO:0000256" key="2">
    <source>
        <dbReference type="ARBA" id="ARBA00023002"/>
    </source>
</evidence>
<gene>
    <name evidence="7" type="ORF">CK240_01840</name>
</gene>
<dbReference type="PROSITE" id="PS00070">
    <property type="entry name" value="ALDEHYDE_DEHYDR_CYS"/>
    <property type="match status" value="1"/>
</dbReference>
<dbReference type="InterPro" id="IPR016161">
    <property type="entry name" value="Ald_DH/histidinol_DH"/>
</dbReference>
<dbReference type="EMBL" id="NSJZ01000001">
    <property type="protein sequence ID" value="PAU98900.1"/>
    <property type="molecule type" value="Genomic_DNA"/>
</dbReference>
<dbReference type="InterPro" id="IPR029510">
    <property type="entry name" value="Ald_DH_CS_GLU"/>
</dbReference>
<comment type="similarity">
    <text evidence="1 5">Belongs to the aldehyde dehydrogenase family.</text>
</comment>
<keyword evidence="8" id="KW-1185">Reference proteome</keyword>
<organism evidence="7 8">
    <name type="scientific">Paracoccus salipaludis</name>
    <dbReference type="NCBI Taxonomy" id="2032623"/>
    <lineage>
        <taxon>Bacteria</taxon>
        <taxon>Pseudomonadati</taxon>
        <taxon>Pseudomonadota</taxon>
        <taxon>Alphaproteobacteria</taxon>
        <taxon>Rhodobacterales</taxon>
        <taxon>Paracoccaceae</taxon>
        <taxon>Paracoccus</taxon>
    </lineage>
</organism>
<dbReference type="PANTHER" id="PTHR42986:SF1">
    <property type="entry name" value="BENZALDEHYDE DEHYDROGENASE YFMT"/>
    <property type="match status" value="1"/>
</dbReference>
<accession>A0A2A2GNV6</accession>
<evidence type="ECO:0000256" key="3">
    <source>
        <dbReference type="ARBA" id="ARBA00023027"/>
    </source>
</evidence>
<keyword evidence="2 5" id="KW-0560">Oxidoreductase</keyword>
<dbReference type="FunFam" id="3.40.309.10:FF:000010">
    <property type="entry name" value="Gamma-aminobutyraldehyde dehydrogenase"/>
    <property type="match status" value="1"/>
</dbReference>
<dbReference type="Pfam" id="PF00171">
    <property type="entry name" value="Aldedh"/>
    <property type="match status" value="1"/>
</dbReference>
<dbReference type="Proteomes" id="UP000218023">
    <property type="component" value="Unassembled WGS sequence"/>
</dbReference>
<dbReference type="AlphaFoldDB" id="A0A2A2GNV6"/>
<reference evidence="7 8" key="1">
    <citation type="submission" date="2017-09" db="EMBL/GenBank/DDBJ databases">
        <title>Paracoccus alkalisoli sp. nov., isolated from saline alkaline soil.</title>
        <authorList>
            <person name="Dong X."/>
            <person name="Zhang G."/>
        </authorList>
    </citation>
    <scope>NUCLEOTIDE SEQUENCE [LARGE SCALE GENOMIC DNA]</scope>
    <source>
        <strain evidence="7 8">WN007</strain>
    </source>
</reference>
<evidence type="ECO:0000313" key="7">
    <source>
        <dbReference type="EMBL" id="PAU98900.1"/>
    </source>
</evidence>